<comment type="caution">
    <text evidence="1">The sequence shown here is derived from an EMBL/GenBank/DDBJ whole genome shotgun (WGS) entry which is preliminary data.</text>
</comment>
<dbReference type="EMBL" id="CM026432">
    <property type="protein sequence ID" value="KAG0557149.1"/>
    <property type="molecule type" value="Genomic_DNA"/>
</dbReference>
<name>A0A8T0GG42_CERPU</name>
<accession>A0A8T0GG42</accession>
<proteinExistence type="predicted"/>
<protein>
    <submittedName>
        <fullName evidence="1">Uncharacterized protein</fullName>
    </submittedName>
</protein>
<reference evidence="1 2" key="1">
    <citation type="submission" date="2020-06" db="EMBL/GenBank/DDBJ databases">
        <title>WGS assembly of Ceratodon purpureus strain R40.</title>
        <authorList>
            <person name="Carey S.B."/>
            <person name="Jenkins J."/>
            <person name="Shu S."/>
            <person name="Lovell J.T."/>
            <person name="Sreedasyam A."/>
            <person name="Maumus F."/>
            <person name="Tiley G.P."/>
            <person name="Fernandez-Pozo N."/>
            <person name="Barry K."/>
            <person name="Chen C."/>
            <person name="Wang M."/>
            <person name="Lipzen A."/>
            <person name="Daum C."/>
            <person name="Saski C.A."/>
            <person name="Payton A.C."/>
            <person name="Mcbreen J.C."/>
            <person name="Conrad R.E."/>
            <person name="Kollar L.M."/>
            <person name="Olsson S."/>
            <person name="Huttunen S."/>
            <person name="Landis J.B."/>
            <person name="Wickett N.J."/>
            <person name="Johnson M.G."/>
            <person name="Rensing S.A."/>
            <person name="Grimwood J."/>
            <person name="Schmutz J."/>
            <person name="Mcdaniel S.F."/>
        </authorList>
    </citation>
    <scope>NUCLEOTIDE SEQUENCE [LARGE SCALE GENOMIC DNA]</scope>
    <source>
        <strain evidence="1 2">R40</strain>
    </source>
</reference>
<dbReference type="Proteomes" id="UP000822688">
    <property type="component" value="Chromosome 11"/>
</dbReference>
<organism evidence="1 2">
    <name type="scientific">Ceratodon purpureus</name>
    <name type="common">Fire moss</name>
    <name type="synonym">Dicranum purpureum</name>
    <dbReference type="NCBI Taxonomy" id="3225"/>
    <lineage>
        <taxon>Eukaryota</taxon>
        <taxon>Viridiplantae</taxon>
        <taxon>Streptophyta</taxon>
        <taxon>Embryophyta</taxon>
        <taxon>Bryophyta</taxon>
        <taxon>Bryophytina</taxon>
        <taxon>Bryopsida</taxon>
        <taxon>Dicranidae</taxon>
        <taxon>Pseudoditrichales</taxon>
        <taxon>Ditrichaceae</taxon>
        <taxon>Ceratodon</taxon>
    </lineage>
</organism>
<sequence length="113" mass="12737">MDGKWERSRKKESRFETQKISAHSSLVEQTLSKRTLSAANCVNALTALISQTPGAFKGRQWRNTLKQTHESKPTKFLYRRVRNSTLPSAATLPATNCESAWAVCDETKRASPR</sequence>
<evidence type="ECO:0000313" key="2">
    <source>
        <dbReference type="Proteomes" id="UP000822688"/>
    </source>
</evidence>
<keyword evidence="2" id="KW-1185">Reference proteome</keyword>
<dbReference type="AlphaFoldDB" id="A0A8T0GG42"/>
<gene>
    <name evidence="1" type="ORF">KC19_11G106000</name>
</gene>
<evidence type="ECO:0000313" key="1">
    <source>
        <dbReference type="EMBL" id="KAG0557149.1"/>
    </source>
</evidence>